<sequence>MSTLLEVKDLKKHFPLKGQALFSKDKPVLKAVDGISFSVETGETLGLVGESGCGKSTAGRSILKLLEPTEGEVIFKGENITKHRGEKLRKLRKDMQFIFQDPYASLNPRKTIEQIITEPMKIFNIPKAERNKKLTRLLDVVGLSSYHKHRYPHEFSGGQRQRIGIARSLALDPDLVICDEPVSALDVSIQAQVINLMEDLQEEFNLTYIFIAHDLSVVHHISDRVAVMYLGELVEIGEANELYQNPKHPYTQALLSAVPEANPHRDKQRIILKGDLPSPANPPQGCKFHTRCPFAEEICRTQEPKLKKVSATGQMASCHFAEEVVNANEPL</sequence>
<dbReference type="RefSeq" id="WP_188454095.1">
    <property type="nucleotide sequence ID" value="NZ_BMFR01000002.1"/>
</dbReference>
<dbReference type="FunFam" id="3.40.50.300:FF:000016">
    <property type="entry name" value="Oligopeptide ABC transporter ATP-binding component"/>
    <property type="match status" value="1"/>
</dbReference>
<dbReference type="InterPro" id="IPR003593">
    <property type="entry name" value="AAA+_ATPase"/>
</dbReference>
<comment type="caution">
    <text evidence="6">The sequence shown here is derived from an EMBL/GenBank/DDBJ whole genome shotgun (WGS) entry which is preliminary data.</text>
</comment>
<dbReference type="InterPro" id="IPR003439">
    <property type="entry name" value="ABC_transporter-like_ATP-bd"/>
</dbReference>
<dbReference type="Proteomes" id="UP000622860">
    <property type="component" value="Unassembled WGS sequence"/>
</dbReference>
<dbReference type="SMART" id="SM00382">
    <property type="entry name" value="AAA"/>
    <property type="match status" value="1"/>
</dbReference>
<dbReference type="Pfam" id="PF00005">
    <property type="entry name" value="ABC_tran"/>
    <property type="match status" value="1"/>
</dbReference>
<evidence type="ECO:0000256" key="4">
    <source>
        <dbReference type="ARBA" id="ARBA00022840"/>
    </source>
</evidence>
<feature type="domain" description="ABC transporter" evidence="5">
    <location>
        <begin position="5"/>
        <end position="255"/>
    </location>
</feature>
<reference evidence="6" key="1">
    <citation type="journal article" date="2014" name="Int. J. Syst. Evol. Microbiol.">
        <title>Complete genome sequence of Corynebacterium casei LMG S-19264T (=DSM 44701T), isolated from a smear-ripened cheese.</title>
        <authorList>
            <consortium name="US DOE Joint Genome Institute (JGI-PGF)"/>
            <person name="Walter F."/>
            <person name="Albersmeier A."/>
            <person name="Kalinowski J."/>
            <person name="Ruckert C."/>
        </authorList>
    </citation>
    <scope>NUCLEOTIDE SEQUENCE</scope>
    <source>
        <strain evidence="6">CGMCC 1.12754</strain>
    </source>
</reference>
<name>A0A917H477_9BACI</name>
<reference evidence="6" key="2">
    <citation type="submission" date="2020-09" db="EMBL/GenBank/DDBJ databases">
        <authorList>
            <person name="Sun Q."/>
            <person name="Zhou Y."/>
        </authorList>
    </citation>
    <scope>NUCLEOTIDE SEQUENCE</scope>
    <source>
        <strain evidence="6">CGMCC 1.12754</strain>
    </source>
</reference>
<dbReference type="SUPFAM" id="SSF52540">
    <property type="entry name" value="P-loop containing nucleoside triphosphate hydrolases"/>
    <property type="match status" value="1"/>
</dbReference>
<dbReference type="GO" id="GO:0005524">
    <property type="term" value="F:ATP binding"/>
    <property type="evidence" value="ECO:0007669"/>
    <property type="project" value="UniProtKB-KW"/>
</dbReference>
<gene>
    <name evidence="6" type="ORF">GCM10011398_08400</name>
</gene>
<keyword evidence="4 6" id="KW-0067">ATP-binding</keyword>
<dbReference type="NCBIfam" id="NF008453">
    <property type="entry name" value="PRK11308.1"/>
    <property type="match status" value="1"/>
</dbReference>
<accession>A0A917H477</accession>
<comment type="similarity">
    <text evidence="1">Belongs to the ABC transporter superfamily.</text>
</comment>
<evidence type="ECO:0000256" key="1">
    <source>
        <dbReference type="ARBA" id="ARBA00005417"/>
    </source>
</evidence>
<dbReference type="NCBIfam" id="TIGR01727">
    <property type="entry name" value="oligo_HPY"/>
    <property type="match status" value="1"/>
</dbReference>
<keyword evidence="3" id="KW-0547">Nucleotide-binding</keyword>
<evidence type="ECO:0000256" key="2">
    <source>
        <dbReference type="ARBA" id="ARBA00022448"/>
    </source>
</evidence>
<dbReference type="PANTHER" id="PTHR43776">
    <property type="entry name" value="TRANSPORT ATP-BINDING PROTEIN"/>
    <property type="match status" value="1"/>
</dbReference>
<dbReference type="InterPro" id="IPR027417">
    <property type="entry name" value="P-loop_NTPase"/>
</dbReference>
<dbReference type="CDD" id="cd03257">
    <property type="entry name" value="ABC_NikE_OppD_transporters"/>
    <property type="match status" value="1"/>
</dbReference>
<evidence type="ECO:0000256" key="3">
    <source>
        <dbReference type="ARBA" id="ARBA00022741"/>
    </source>
</evidence>
<dbReference type="PROSITE" id="PS00211">
    <property type="entry name" value="ABC_TRANSPORTER_1"/>
    <property type="match status" value="1"/>
</dbReference>
<organism evidence="6 7">
    <name type="scientific">Virgibacillus oceani</name>
    <dbReference type="NCBI Taxonomy" id="1479511"/>
    <lineage>
        <taxon>Bacteria</taxon>
        <taxon>Bacillati</taxon>
        <taxon>Bacillota</taxon>
        <taxon>Bacilli</taxon>
        <taxon>Bacillales</taxon>
        <taxon>Bacillaceae</taxon>
        <taxon>Virgibacillus</taxon>
    </lineage>
</organism>
<proteinExistence type="inferred from homology"/>
<dbReference type="Gene3D" id="3.40.50.300">
    <property type="entry name" value="P-loop containing nucleotide triphosphate hydrolases"/>
    <property type="match status" value="1"/>
</dbReference>
<dbReference type="GO" id="GO:0015833">
    <property type="term" value="P:peptide transport"/>
    <property type="evidence" value="ECO:0007669"/>
    <property type="project" value="InterPro"/>
</dbReference>
<dbReference type="InterPro" id="IPR013563">
    <property type="entry name" value="Oligopep_ABC_C"/>
</dbReference>
<keyword evidence="7" id="KW-1185">Reference proteome</keyword>
<keyword evidence="2" id="KW-0813">Transport</keyword>
<dbReference type="PROSITE" id="PS50893">
    <property type="entry name" value="ABC_TRANSPORTER_2"/>
    <property type="match status" value="1"/>
</dbReference>
<dbReference type="InterPro" id="IPR017871">
    <property type="entry name" value="ABC_transporter-like_CS"/>
</dbReference>
<dbReference type="Pfam" id="PF08352">
    <property type="entry name" value="oligo_HPY"/>
    <property type="match status" value="1"/>
</dbReference>
<evidence type="ECO:0000259" key="5">
    <source>
        <dbReference type="PROSITE" id="PS50893"/>
    </source>
</evidence>
<dbReference type="PANTHER" id="PTHR43776:SF7">
    <property type="entry name" value="D,D-DIPEPTIDE TRANSPORT ATP-BINDING PROTEIN DDPF-RELATED"/>
    <property type="match status" value="1"/>
</dbReference>
<dbReference type="AlphaFoldDB" id="A0A917H477"/>
<dbReference type="GO" id="GO:0016887">
    <property type="term" value="F:ATP hydrolysis activity"/>
    <property type="evidence" value="ECO:0007669"/>
    <property type="project" value="InterPro"/>
</dbReference>
<evidence type="ECO:0000313" key="7">
    <source>
        <dbReference type="Proteomes" id="UP000622860"/>
    </source>
</evidence>
<dbReference type="GO" id="GO:0055085">
    <property type="term" value="P:transmembrane transport"/>
    <property type="evidence" value="ECO:0007669"/>
    <property type="project" value="UniProtKB-ARBA"/>
</dbReference>
<protein>
    <submittedName>
        <fullName evidence="6">ABC transporter ATP-binding protein</fullName>
    </submittedName>
</protein>
<dbReference type="InterPro" id="IPR050319">
    <property type="entry name" value="ABC_transp_ATP-bind"/>
</dbReference>
<dbReference type="EMBL" id="BMFR01000002">
    <property type="protein sequence ID" value="GGG67024.1"/>
    <property type="molecule type" value="Genomic_DNA"/>
</dbReference>
<evidence type="ECO:0000313" key="6">
    <source>
        <dbReference type="EMBL" id="GGG67024.1"/>
    </source>
</evidence>